<dbReference type="PANTHER" id="PTHR31061:SF24">
    <property type="entry name" value="LD22376P"/>
    <property type="match status" value="1"/>
</dbReference>
<dbReference type="Proteomes" id="UP000054560">
    <property type="component" value="Unassembled WGS sequence"/>
</dbReference>
<organism evidence="2 3">
    <name type="scientific">Sphaeroforma arctica JP610</name>
    <dbReference type="NCBI Taxonomy" id="667725"/>
    <lineage>
        <taxon>Eukaryota</taxon>
        <taxon>Ichthyosporea</taxon>
        <taxon>Ichthyophonida</taxon>
        <taxon>Sphaeroforma</taxon>
    </lineage>
</organism>
<keyword evidence="3" id="KW-1185">Reference proteome</keyword>
<feature type="non-terminal residue" evidence="2">
    <location>
        <position position="1"/>
    </location>
</feature>
<keyword evidence="1" id="KW-0472">Membrane</keyword>
<evidence type="ECO:0000313" key="2">
    <source>
        <dbReference type="EMBL" id="KNC77861.1"/>
    </source>
</evidence>
<evidence type="ECO:0000313" key="3">
    <source>
        <dbReference type="Proteomes" id="UP000054560"/>
    </source>
</evidence>
<dbReference type="AlphaFoldDB" id="A0A0L0FMX2"/>
<dbReference type="EMBL" id="KQ242614">
    <property type="protein sequence ID" value="KNC77861.1"/>
    <property type="molecule type" value="Genomic_DNA"/>
</dbReference>
<protein>
    <submittedName>
        <fullName evidence="2">Uncharacterized protein</fullName>
    </submittedName>
</protein>
<dbReference type="STRING" id="667725.A0A0L0FMX2"/>
<keyword evidence="1" id="KW-0812">Transmembrane</keyword>
<dbReference type="GeneID" id="25910196"/>
<sequence>LTTIYFALLHSILSGSRDCVKHWGVLSVFLTLTGLALHHAHVILFNKQLYSLSYMLTTAGVCGLIFACLYVLVDTPHALQQTSRRYLAPLQYLGMNAIFVFVVHGVAEAILHSIYINTGPNPIDYTTQRLTVLTWLRDNVLANISGEYSQLLYVLFKILCFILATGYLYRIKCFYKI</sequence>
<name>A0A0L0FMX2_9EUKA</name>
<evidence type="ECO:0000256" key="1">
    <source>
        <dbReference type="SAM" id="Phobius"/>
    </source>
</evidence>
<reference evidence="2 3" key="1">
    <citation type="submission" date="2011-02" db="EMBL/GenBank/DDBJ databases">
        <title>The Genome Sequence of Sphaeroforma arctica JP610.</title>
        <authorList>
            <consortium name="The Broad Institute Genome Sequencing Platform"/>
            <person name="Russ C."/>
            <person name="Cuomo C."/>
            <person name="Young S.K."/>
            <person name="Zeng Q."/>
            <person name="Gargeya S."/>
            <person name="Alvarado L."/>
            <person name="Berlin A."/>
            <person name="Chapman S.B."/>
            <person name="Chen Z."/>
            <person name="Freedman E."/>
            <person name="Gellesch M."/>
            <person name="Goldberg J."/>
            <person name="Griggs A."/>
            <person name="Gujja S."/>
            <person name="Heilman E."/>
            <person name="Heiman D."/>
            <person name="Howarth C."/>
            <person name="Mehta T."/>
            <person name="Neiman D."/>
            <person name="Pearson M."/>
            <person name="Roberts A."/>
            <person name="Saif S."/>
            <person name="Shea T."/>
            <person name="Shenoy N."/>
            <person name="Sisk P."/>
            <person name="Stolte C."/>
            <person name="Sykes S."/>
            <person name="White J."/>
            <person name="Yandava C."/>
            <person name="Burger G."/>
            <person name="Gray M.W."/>
            <person name="Holland P.W.H."/>
            <person name="King N."/>
            <person name="Lang F.B.F."/>
            <person name="Roger A.J."/>
            <person name="Ruiz-Trillo I."/>
            <person name="Haas B."/>
            <person name="Nusbaum C."/>
            <person name="Birren B."/>
        </authorList>
    </citation>
    <scope>NUCLEOTIDE SEQUENCE [LARGE SCALE GENOMIC DNA]</scope>
    <source>
        <strain evidence="2 3">JP610</strain>
    </source>
</reference>
<proteinExistence type="predicted"/>
<feature type="transmembrane region" description="Helical" evidence="1">
    <location>
        <begin position="93"/>
        <end position="116"/>
    </location>
</feature>
<feature type="transmembrane region" description="Helical" evidence="1">
    <location>
        <begin position="23"/>
        <end position="45"/>
    </location>
</feature>
<gene>
    <name evidence="2" type="ORF">SARC_09692</name>
</gene>
<dbReference type="eggNOG" id="KOG4683">
    <property type="taxonomic scope" value="Eukaryota"/>
</dbReference>
<accession>A0A0L0FMX2</accession>
<dbReference type="RefSeq" id="XP_014151763.1">
    <property type="nucleotide sequence ID" value="XM_014296288.1"/>
</dbReference>
<keyword evidence="1" id="KW-1133">Transmembrane helix</keyword>
<feature type="transmembrane region" description="Helical" evidence="1">
    <location>
        <begin position="151"/>
        <end position="169"/>
    </location>
</feature>
<feature type="transmembrane region" description="Helical" evidence="1">
    <location>
        <begin position="51"/>
        <end position="73"/>
    </location>
</feature>
<dbReference type="OrthoDB" id="2149840at2759"/>
<dbReference type="PANTHER" id="PTHR31061">
    <property type="entry name" value="LD22376P"/>
    <property type="match status" value="1"/>
</dbReference>